<dbReference type="InterPro" id="IPR013785">
    <property type="entry name" value="Aldolase_TIM"/>
</dbReference>
<evidence type="ECO:0000259" key="7">
    <source>
        <dbReference type="Pfam" id="PF01207"/>
    </source>
</evidence>
<evidence type="ECO:0000256" key="4">
    <source>
        <dbReference type="ARBA" id="ARBA00023002"/>
    </source>
</evidence>
<accession>A0A1B7TJD7</accession>
<evidence type="ECO:0000256" key="1">
    <source>
        <dbReference type="ARBA" id="ARBA00022630"/>
    </source>
</evidence>
<keyword evidence="9" id="KW-1185">Reference proteome</keyword>
<sequence length="374" mass="42571">MDTNFNNNDLLYSNETLEEIIENMKTQEPCRILPHPQSERKRNKIDILKMIQDPCKTTTIIGPMVRYSKSSFRDTCAHFDGDIIYTPMILAREFIRNDLARISEFTTNLDNVRGKGLIVQLGVNNSIDLIRTIELLKDYCDGFGINSGCPIKQQNDEMIGAQLIYNPDGLCEMVSAVKSKYGDEVKLEVKIRIHDNWDQTVELCQRLFIAGVDWITVHGRGKNTRSSQPCNFEAIKYIRGKLPSALPIVANGDCFKLEDVKTIAERCNVQGVMAVRGVLNNPAMFSGYEFTPWKAIELIVHYSIEYGLHFALLQHHLHCMLSNSNPKPNSKILKKLMGNEIKSTFDIIDYLDAYFIVKRYGEDGFATAIDVPYI</sequence>
<dbReference type="PIRSF" id="PIRSF006621">
    <property type="entry name" value="Dus"/>
    <property type="match status" value="1"/>
</dbReference>
<dbReference type="InterPro" id="IPR001269">
    <property type="entry name" value="DUS_fam"/>
</dbReference>
<gene>
    <name evidence="8" type="ORF">HANVADRAFT_51292</name>
</gene>
<evidence type="ECO:0000313" key="8">
    <source>
        <dbReference type="EMBL" id="OBA28846.1"/>
    </source>
</evidence>
<name>A0A1B7TJD7_9ASCO</name>
<dbReference type="InterPro" id="IPR035587">
    <property type="entry name" value="DUS-like_FMN-bd"/>
</dbReference>
<evidence type="ECO:0000256" key="6">
    <source>
        <dbReference type="PIRNR" id="PIRNR006621"/>
    </source>
</evidence>
<keyword evidence="4 6" id="KW-0560">Oxidoreductase</keyword>
<evidence type="ECO:0000256" key="2">
    <source>
        <dbReference type="ARBA" id="ARBA00022643"/>
    </source>
</evidence>
<protein>
    <recommendedName>
        <fullName evidence="6">tRNA-dihydrouridine synthase</fullName>
        <ecNumber evidence="6">1.3.1.-</ecNumber>
    </recommendedName>
</protein>
<dbReference type="PANTHER" id="PTHR11082">
    <property type="entry name" value="TRNA-DIHYDROURIDINE SYNTHASE"/>
    <property type="match status" value="1"/>
</dbReference>
<evidence type="ECO:0000256" key="5">
    <source>
        <dbReference type="ARBA" id="ARBA00023027"/>
    </source>
</evidence>
<evidence type="ECO:0000313" key="9">
    <source>
        <dbReference type="Proteomes" id="UP000092321"/>
    </source>
</evidence>
<feature type="domain" description="DUS-like FMN-binding" evidence="7">
    <location>
        <begin position="61"/>
        <end position="336"/>
    </location>
</feature>
<comment type="cofactor">
    <cofactor evidence="6">
        <name>FMN</name>
        <dbReference type="ChEBI" id="CHEBI:58210"/>
    </cofactor>
</comment>
<evidence type="ECO:0000256" key="3">
    <source>
        <dbReference type="ARBA" id="ARBA00022694"/>
    </source>
</evidence>
<keyword evidence="5" id="KW-0520">NAD</keyword>
<keyword evidence="3 6" id="KW-0819">tRNA processing</keyword>
<reference evidence="9" key="1">
    <citation type="journal article" date="2016" name="Proc. Natl. Acad. Sci. U.S.A.">
        <title>Comparative genomics of biotechnologically important yeasts.</title>
        <authorList>
            <person name="Riley R."/>
            <person name="Haridas S."/>
            <person name="Wolfe K.H."/>
            <person name="Lopes M.R."/>
            <person name="Hittinger C.T."/>
            <person name="Goeker M."/>
            <person name="Salamov A.A."/>
            <person name="Wisecaver J.H."/>
            <person name="Long T.M."/>
            <person name="Calvey C.H."/>
            <person name="Aerts A.L."/>
            <person name="Barry K.W."/>
            <person name="Choi C."/>
            <person name="Clum A."/>
            <person name="Coughlan A.Y."/>
            <person name="Deshpande S."/>
            <person name="Douglass A.P."/>
            <person name="Hanson S.J."/>
            <person name="Klenk H.-P."/>
            <person name="LaButti K.M."/>
            <person name="Lapidus A."/>
            <person name="Lindquist E.A."/>
            <person name="Lipzen A.M."/>
            <person name="Meier-Kolthoff J.P."/>
            <person name="Ohm R.A."/>
            <person name="Otillar R.P."/>
            <person name="Pangilinan J.L."/>
            <person name="Peng Y."/>
            <person name="Rokas A."/>
            <person name="Rosa C.A."/>
            <person name="Scheuner C."/>
            <person name="Sibirny A.A."/>
            <person name="Slot J.C."/>
            <person name="Stielow J.B."/>
            <person name="Sun H."/>
            <person name="Kurtzman C.P."/>
            <person name="Blackwell M."/>
            <person name="Grigoriev I.V."/>
            <person name="Jeffries T.W."/>
        </authorList>
    </citation>
    <scope>NUCLEOTIDE SEQUENCE [LARGE SCALE GENOMIC DNA]</scope>
    <source>
        <strain evidence="9">NRRL Y-1626</strain>
    </source>
</reference>
<proteinExistence type="inferred from homology"/>
<dbReference type="AlphaFoldDB" id="A0A1B7TJD7"/>
<dbReference type="CDD" id="cd02801">
    <property type="entry name" value="DUS_like_FMN"/>
    <property type="match status" value="1"/>
</dbReference>
<dbReference type="PANTHER" id="PTHR11082:SF31">
    <property type="entry name" value="TRNA-DIHYDROURIDINE(20A_20B) SYNTHASE [NAD(P)+]-LIKE"/>
    <property type="match status" value="1"/>
</dbReference>
<keyword evidence="2 6" id="KW-0288">FMN</keyword>
<organism evidence="8 9">
    <name type="scientific">Hanseniaspora valbyensis NRRL Y-1626</name>
    <dbReference type="NCBI Taxonomy" id="766949"/>
    <lineage>
        <taxon>Eukaryota</taxon>
        <taxon>Fungi</taxon>
        <taxon>Dikarya</taxon>
        <taxon>Ascomycota</taxon>
        <taxon>Saccharomycotina</taxon>
        <taxon>Saccharomycetes</taxon>
        <taxon>Saccharomycodales</taxon>
        <taxon>Saccharomycodaceae</taxon>
        <taxon>Hanseniaspora</taxon>
    </lineage>
</organism>
<dbReference type="Pfam" id="PF01207">
    <property type="entry name" value="Dus"/>
    <property type="match status" value="1"/>
</dbReference>
<keyword evidence="1 6" id="KW-0285">Flavoprotein</keyword>
<dbReference type="GO" id="GO:0017150">
    <property type="term" value="F:tRNA dihydrouridine synthase activity"/>
    <property type="evidence" value="ECO:0007669"/>
    <property type="project" value="TreeGrafter"/>
</dbReference>
<dbReference type="Gene3D" id="3.20.20.70">
    <property type="entry name" value="Aldolase class I"/>
    <property type="match status" value="1"/>
</dbReference>
<comment type="caution">
    <text evidence="8">The sequence shown here is derived from an EMBL/GenBank/DDBJ whole genome shotgun (WGS) entry which is preliminary data.</text>
</comment>
<dbReference type="EC" id="1.3.1.-" evidence="6"/>
<comment type="similarity">
    <text evidence="6">Belongs to the dus family.</text>
</comment>
<dbReference type="Proteomes" id="UP000092321">
    <property type="component" value="Unassembled WGS sequence"/>
</dbReference>
<dbReference type="SUPFAM" id="SSF51395">
    <property type="entry name" value="FMN-linked oxidoreductases"/>
    <property type="match status" value="1"/>
</dbReference>
<comment type="function">
    <text evidence="6">Catalyzes the synthesis of dihydrouridine, a modified base found in the D-loop of most tRNAs.</text>
</comment>
<dbReference type="EMBL" id="LXPE01000002">
    <property type="protein sequence ID" value="OBA28846.1"/>
    <property type="molecule type" value="Genomic_DNA"/>
</dbReference>
<dbReference type="OrthoDB" id="9977870at2759"/>